<evidence type="ECO:0000256" key="4">
    <source>
        <dbReference type="ARBA" id="ARBA00022759"/>
    </source>
</evidence>
<evidence type="ECO:0000256" key="6">
    <source>
        <dbReference type="ARBA" id="ARBA00022918"/>
    </source>
</evidence>
<dbReference type="GO" id="GO:0016787">
    <property type="term" value="F:hydrolase activity"/>
    <property type="evidence" value="ECO:0007669"/>
    <property type="project" value="UniProtKB-KW"/>
</dbReference>
<dbReference type="PANTHER" id="PTHR37984">
    <property type="entry name" value="PROTEIN CBG26694"/>
    <property type="match status" value="1"/>
</dbReference>
<dbReference type="Pfam" id="PF17917">
    <property type="entry name" value="RT_RNaseH"/>
    <property type="match status" value="1"/>
</dbReference>
<sequence length="1083" mass="121752">YYRSSAPCLLLVQCRSWHMNIINIFGKSDRFSKLVLVLNPCTEFSKLYDQMRIKEAVLSHRISDGTKRSIGYVSRSLNPVERNYSTIDKEALAMIVGMKKFYQFLYGKRFKIRIDHKPLEGLFGKKKGFSSQALSRVQRWAQTLAAYEYEIQCKAEAMDGNADALSRLPLPEMRHHKDGGTFGRNSLHSGQIRDWTRRDTVLAKRSSTGSVVDEMQTTHPTGPTPPKPVDEKLILFLLEILLEPMIKETQFQVRPRSWSGLKMYIITWITNLNILILIPPNAFKKVSELLRPRENIFQYGPPSRIAKNATSLSVVFEKLKKQVEKLEVQNQDKLIKIRKSSLNSRQTLTPKQCSKTKEAQNVVFNLKACKLFFSFFLYKYMNSIRHVVLHPPTSCSALLKEHPSTPSGMYYINPQELSSSPLVQVYCDMTSKNGVGVTVIGHDSGSKTLVKGYDPPGSYKRNIKYDISMEQILAIMNQSGNCEQFIKYKCFGSVLLYTTIPYGWWVSRQGSQMNYWGGAAVNSGKCACGMTNSCAGGGKCNCDKNECVWREDSGYLTDKNTLPVTQLRFGDTGGTVEKGYHTLGKLRCWDIARFHRNDVGVTVIGHDSGSRTLVNGYDPPGSYKRNIKYDISMEQILAIMGQSKNCEQFIKYECYNTVLLYTTIPYGWWVSRQGSQMNYWGGAAVNSGKCACGMTNSCAGGGKCNCDKNDSAWREDSGYLTDKNTLPVTELRFGDTGNAIEKGYYTLGKLRCSPTLGTKHKIWCDVHTDGGGFALVGMKDSPVSWTVPSNSTPVDPQGPPHWSSDLGDVKVLDFRVQFSTDKGFEGTKADWFYRLNPQRKFGNLFSVNNGCPYLQAGIGNISFVEDISTQSVLTNNFKCSKFGPHIHHMLGWGKMNYCLRHQCNNGYAILVDGVRFRYDNFGSYSYSAVSSFSGMKHNSTAFVGCDHGKCCACFGPKGGRQNYCGPKCTAINGGTVMKSAFVWFWVRTRIPERLWKRCMEFVLKNSAGKLEKHFIDPQTGTAQKGSCSGKLRSFLNEGTLTVSDKESFDKIPDVPGLLSYRKDDKQLYVNQGSKWEALSTEQE</sequence>
<dbReference type="SUPFAM" id="SSF56672">
    <property type="entry name" value="DNA/RNA polymerases"/>
    <property type="match status" value="1"/>
</dbReference>
<keyword evidence="7" id="KW-0175">Coiled coil</keyword>
<dbReference type="InterPro" id="IPR041373">
    <property type="entry name" value="RT_RNaseH"/>
</dbReference>
<dbReference type="EMBL" id="CACRXK020003586">
    <property type="protein sequence ID" value="CAB3999432.1"/>
    <property type="molecule type" value="Genomic_DNA"/>
</dbReference>
<evidence type="ECO:0000256" key="5">
    <source>
        <dbReference type="ARBA" id="ARBA00022801"/>
    </source>
</evidence>
<keyword evidence="1" id="KW-0808">Transferase</keyword>
<dbReference type="InterPro" id="IPR036056">
    <property type="entry name" value="Fibrinogen-like_C"/>
</dbReference>
<dbReference type="NCBIfam" id="NF040941">
    <property type="entry name" value="GGGWT_bact"/>
    <property type="match status" value="1"/>
</dbReference>
<dbReference type="GO" id="GO:0003964">
    <property type="term" value="F:RNA-directed DNA polymerase activity"/>
    <property type="evidence" value="ECO:0007669"/>
    <property type="project" value="UniProtKB-KW"/>
</dbReference>
<evidence type="ECO:0000256" key="2">
    <source>
        <dbReference type="ARBA" id="ARBA00022695"/>
    </source>
</evidence>
<organism evidence="10 11">
    <name type="scientific">Paramuricea clavata</name>
    <name type="common">Red gorgonian</name>
    <name type="synonym">Violescent sea-whip</name>
    <dbReference type="NCBI Taxonomy" id="317549"/>
    <lineage>
        <taxon>Eukaryota</taxon>
        <taxon>Metazoa</taxon>
        <taxon>Cnidaria</taxon>
        <taxon>Anthozoa</taxon>
        <taxon>Octocorallia</taxon>
        <taxon>Malacalcyonacea</taxon>
        <taxon>Plexauridae</taxon>
        <taxon>Paramuricea</taxon>
    </lineage>
</organism>
<evidence type="ECO:0000256" key="8">
    <source>
        <dbReference type="SAM" id="MobiDB-lite"/>
    </source>
</evidence>
<accession>A0A6S7HYY9</accession>
<dbReference type="PANTHER" id="PTHR37984:SF5">
    <property type="entry name" value="PROTEIN NYNRIN-LIKE"/>
    <property type="match status" value="1"/>
</dbReference>
<dbReference type="CDD" id="cd09274">
    <property type="entry name" value="RNase_HI_RT_Ty3"/>
    <property type="match status" value="1"/>
</dbReference>
<proteinExistence type="predicted"/>
<feature type="region of interest" description="Disordered" evidence="8">
    <location>
        <begin position="206"/>
        <end position="226"/>
    </location>
</feature>
<dbReference type="GO" id="GO:0004519">
    <property type="term" value="F:endonuclease activity"/>
    <property type="evidence" value="ECO:0007669"/>
    <property type="project" value="UniProtKB-KW"/>
</dbReference>
<dbReference type="InterPro" id="IPR050951">
    <property type="entry name" value="Retrovirus_Pol_polyprotein"/>
</dbReference>
<dbReference type="Gene3D" id="2.60.120.1000">
    <property type="match status" value="2"/>
</dbReference>
<feature type="non-terminal residue" evidence="10">
    <location>
        <position position="1"/>
    </location>
</feature>
<evidence type="ECO:0000313" key="11">
    <source>
        <dbReference type="Proteomes" id="UP001152795"/>
    </source>
</evidence>
<dbReference type="Proteomes" id="UP001152795">
    <property type="component" value="Unassembled WGS sequence"/>
</dbReference>
<feature type="coiled-coil region" evidence="7">
    <location>
        <begin position="309"/>
        <end position="336"/>
    </location>
</feature>
<dbReference type="InterPro" id="IPR043502">
    <property type="entry name" value="DNA/RNA_pol_sf"/>
</dbReference>
<keyword evidence="6" id="KW-0695">RNA-directed DNA polymerase</keyword>
<dbReference type="OrthoDB" id="6350048at2759"/>
<dbReference type="AlphaFoldDB" id="A0A6S7HYY9"/>
<gene>
    <name evidence="10" type="ORF">PACLA_8A083795</name>
</gene>
<keyword evidence="5" id="KW-0378">Hydrolase</keyword>
<feature type="domain" description="Reverse transcriptase RNase H-like" evidence="9">
    <location>
        <begin position="55"/>
        <end position="147"/>
    </location>
</feature>
<evidence type="ECO:0000256" key="7">
    <source>
        <dbReference type="SAM" id="Coils"/>
    </source>
</evidence>
<evidence type="ECO:0000256" key="3">
    <source>
        <dbReference type="ARBA" id="ARBA00022722"/>
    </source>
</evidence>
<keyword evidence="2" id="KW-0548">Nucleotidyltransferase</keyword>
<evidence type="ECO:0000256" key="1">
    <source>
        <dbReference type="ARBA" id="ARBA00022679"/>
    </source>
</evidence>
<comment type="caution">
    <text evidence="10">The sequence shown here is derived from an EMBL/GenBank/DDBJ whole genome shotgun (WGS) entry which is preliminary data.</text>
</comment>
<keyword evidence="11" id="KW-1185">Reference proteome</keyword>
<keyword evidence="4" id="KW-0255">Endonuclease</keyword>
<feature type="non-terminal residue" evidence="10">
    <location>
        <position position="1083"/>
    </location>
</feature>
<keyword evidence="3" id="KW-0540">Nuclease</keyword>
<reference evidence="10" key="1">
    <citation type="submission" date="2020-04" db="EMBL/GenBank/DDBJ databases">
        <authorList>
            <person name="Alioto T."/>
            <person name="Alioto T."/>
            <person name="Gomez Garrido J."/>
        </authorList>
    </citation>
    <scope>NUCLEOTIDE SEQUENCE</scope>
    <source>
        <strain evidence="10">A484AB</strain>
    </source>
</reference>
<name>A0A6S7HYY9_PARCT</name>
<protein>
    <recommendedName>
        <fullName evidence="9">Reverse transcriptase RNase H-like domain-containing protein</fullName>
    </recommendedName>
</protein>
<evidence type="ECO:0000259" key="9">
    <source>
        <dbReference type="Pfam" id="PF17917"/>
    </source>
</evidence>
<evidence type="ECO:0000313" key="10">
    <source>
        <dbReference type="EMBL" id="CAB3999432.1"/>
    </source>
</evidence>
<dbReference type="SUPFAM" id="SSF56496">
    <property type="entry name" value="Fibrinogen C-terminal domain-like"/>
    <property type="match status" value="1"/>
</dbReference>